<keyword evidence="1" id="KW-0677">Repeat</keyword>
<evidence type="ECO:0008006" key="5">
    <source>
        <dbReference type="Google" id="ProtNLM"/>
    </source>
</evidence>
<comment type="caution">
    <text evidence="3">The sequence shown here is derived from an EMBL/GenBank/DDBJ whole genome shotgun (WGS) entry which is preliminary data.</text>
</comment>
<evidence type="ECO:0000256" key="2">
    <source>
        <dbReference type="PROSITE-ProRule" id="PRU00708"/>
    </source>
</evidence>
<organism evidence="3 4">
    <name type="scientific">Solanum bulbocastanum</name>
    <name type="common">Wild potato</name>
    <dbReference type="NCBI Taxonomy" id="147425"/>
    <lineage>
        <taxon>Eukaryota</taxon>
        <taxon>Viridiplantae</taxon>
        <taxon>Streptophyta</taxon>
        <taxon>Embryophyta</taxon>
        <taxon>Tracheophyta</taxon>
        <taxon>Spermatophyta</taxon>
        <taxon>Magnoliopsida</taxon>
        <taxon>eudicotyledons</taxon>
        <taxon>Gunneridae</taxon>
        <taxon>Pentapetalae</taxon>
        <taxon>asterids</taxon>
        <taxon>lamiids</taxon>
        <taxon>Solanales</taxon>
        <taxon>Solanaceae</taxon>
        <taxon>Solanoideae</taxon>
        <taxon>Solaneae</taxon>
        <taxon>Solanum</taxon>
    </lineage>
</organism>
<dbReference type="NCBIfam" id="TIGR00756">
    <property type="entry name" value="PPR"/>
    <property type="match status" value="1"/>
</dbReference>
<dbReference type="Pfam" id="PF12854">
    <property type="entry name" value="PPR_1"/>
    <property type="match status" value="1"/>
</dbReference>
<proteinExistence type="predicted"/>
<evidence type="ECO:0000256" key="1">
    <source>
        <dbReference type="ARBA" id="ARBA00022737"/>
    </source>
</evidence>
<evidence type="ECO:0000313" key="3">
    <source>
        <dbReference type="EMBL" id="KAK6802898.1"/>
    </source>
</evidence>
<accession>A0AAN8U6M2</accession>
<feature type="repeat" description="PPR" evidence="2">
    <location>
        <begin position="54"/>
        <end position="88"/>
    </location>
</feature>
<sequence length="95" mass="10840">MYFLLPETSAELENATSKMKQRTITTDRGILCMKRRAPEAQSFFDSLKDKFEVDVALYTSLVHGWCRAGNISEAERIFREMKDAGSSLMCILILL</sequence>
<dbReference type="Gene3D" id="1.25.40.10">
    <property type="entry name" value="Tetratricopeptide repeat domain"/>
    <property type="match status" value="1"/>
</dbReference>
<dbReference type="EMBL" id="JBANQN010000001">
    <property type="protein sequence ID" value="KAK6802898.1"/>
    <property type="molecule type" value="Genomic_DNA"/>
</dbReference>
<gene>
    <name evidence="3" type="ORF">RDI58_000682</name>
</gene>
<dbReference type="PROSITE" id="PS51375">
    <property type="entry name" value="PPR"/>
    <property type="match status" value="1"/>
</dbReference>
<dbReference type="InterPro" id="IPR002885">
    <property type="entry name" value="PPR_rpt"/>
</dbReference>
<dbReference type="AlphaFoldDB" id="A0AAN8U6M2"/>
<evidence type="ECO:0000313" key="4">
    <source>
        <dbReference type="Proteomes" id="UP001371456"/>
    </source>
</evidence>
<keyword evidence="4" id="KW-1185">Reference proteome</keyword>
<protein>
    <recommendedName>
        <fullName evidence="5">Pentatricopeptide repeat-containing protein</fullName>
    </recommendedName>
</protein>
<dbReference type="Proteomes" id="UP001371456">
    <property type="component" value="Unassembled WGS sequence"/>
</dbReference>
<dbReference type="InterPro" id="IPR011990">
    <property type="entry name" value="TPR-like_helical_dom_sf"/>
</dbReference>
<reference evidence="3 4" key="1">
    <citation type="submission" date="2024-02" db="EMBL/GenBank/DDBJ databases">
        <title>de novo genome assembly of Solanum bulbocastanum strain 11H21.</title>
        <authorList>
            <person name="Hosaka A.J."/>
        </authorList>
    </citation>
    <scope>NUCLEOTIDE SEQUENCE [LARGE SCALE GENOMIC DNA]</scope>
    <source>
        <tissue evidence="3">Young leaves</tissue>
    </source>
</reference>
<name>A0AAN8U6M2_SOLBU</name>